<gene>
    <name evidence="12" type="ORF">Ssi02_38260</name>
</gene>
<dbReference type="AlphaFoldDB" id="A0A919RGS3"/>
<dbReference type="EC" id="2.7.13.3" evidence="2"/>
<accession>A0A919RGS3</accession>
<dbReference type="PANTHER" id="PTHR24421:SF10">
    <property type="entry name" value="NITRATE_NITRITE SENSOR PROTEIN NARQ"/>
    <property type="match status" value="1"/>
</dbReference>
<dbReference type="Pfam" id="PF07730">
    <property type="entry name" value="HisKA_3"/>
    <property type="match status" value="1"/>
</dbReference>
<dbReference type="GO" id="GO:0016020">
    <property type="term" value="C:membrane"/>
    <property type="evidence" value="ECO:0007669"/>
    <property type="project" value="InterPro"/>
</dbReference>
<comment type="caution">
    <text evidence="12">The sequence shown here is derived from an EMBL/GenBank/DDBJ whole genome shotgun (WGS) entry which is preliminary data.</text>
</comment>
<feature type="transmembrane region" description="Helical" evidence="9">
    <location>
        <begin position="59"/>
        <end position="86"/>
    </location>
</feature>
<dbReference type="InterPro" id="IPR003594">
    <property type="entry name" value="HATPase_dom"/>
</dbReference>
<dbReference type="GO" id="GO:0000155">
    <property type="term" value="F:phosphorelay sensor kinase activity"/>
    <property type="evidence" value="ECO:0007669"/>
    <property type="project" value="InterPro"/>
</dbReference>
<evidence type="ECO:0000256" key="2">
    <source>
        <dbReference type="ARBA" id="ARBA00012438"/>
    </source>
</evidence>
<feature type="domain" description="Signal transduction histidine kinase subgroup 3 dimerisation and phosphoacceptor" evidence="11">
    <location>
        <begin position="180"/>
        <end position="245"/>
    </location>
</feature>
<evidence type="ECO:0000256" key="4">
    <source>
        <dbReference type="ARBA" id="ARBA00022679"/>
    </source>
</evidence>
<dbReference type="Pfam" id="PF02518">
    <property type="entry name" value="HATPase_c"/>
    <property type="match status" value="1"/>
</dbReference>
<evidence type="ECO:0000256" key="7">
    <source>
        <dbReference type="ARBA" id="ARBA00022840"/>
    </source>
</evidence>
<feature type="transmembrane region" description="Helical" evidence="9">
    <location>
        <begin position="124"/>
        <end position="145"/>
    </location>
</feature>
<dbReference type="Proteomes" id="UP000606172">
    <property type="component" value="Unassembled WGS sequence"/>
</dbReference>
<keyword evidence="9" id="KW-0812">Transmembrane</keyword>
<evidence type="ECO:0000259" key="10">
    <source>
        <dbReference type="Pfam" id="PF02518"/>
    </source>
</evidence>
<evidence type="ECO:0000313" key="13">
    <source>
        <dbReference type="Proteomes" id="UP000606172"/>
    </source>
</evidence>
<name>A0A919RGS3_9ACTN</name>
<feature type="transmembrane region" description="Helical" evidence="9">
    <location>
        <begin position="37"/>
        <end position="53"/>
    </location>
</feature>
<feature type="domain" description="Histidine kinase/HSP90-like ATPase" evidence="10">
    <location>
        <begin position="290"/>
        <end position="375"/>
    </location>
</feature>
<keyword evidence="7" id="KW-0067">ATP-binding</keyword>
<dbReference type="InterPro" id="IPR011712">
    <property type="entry name" value="Sig_transdc_His_kin_sub3_dim/P"/>
</dbReference>
<dbReference type="Gene3D" id="1.20.5.1930">
    <property type="match status" value="1"/>
</dbReference>
<keyword evidence="3" id="KW-0597">Phosphoprotein</keyword>
<feature type="transmembrane region" description="Helical" evidence="9">
    <location>
        <begin position="98"/>
        <end position="118"/>
    </location>
</feature>
<evidence type="ECO:0000256" key="9">
    <source>
        <dbReference type="SAM" id="Phobius"/>
    </source>
</evidence>
<keyword evidence="9" id="KW-1133">Transmembrane helix</keyword>
<feature type="transmembrane region" description="Helical" evidence="9">
    <location>
        <begin position="6"/>
        <end position="25"/>
    </location>
</feature>
<evidence type="ECO:0000256" key="3">
    <source>
        <dbReference type="ARBA" id="ARBA00022553"/>
    </source>
</evidence>
<keyword evidence="13" id="KW-1185">Reference proteome</keyword>
<comment type="catalytic activity">
    <reaction evidence="1">
        <text>ATP + protein L-histidine = ADP + protein N-phospho-L-histidine.</text>
        <dbReference type="EC" id="2.7.13.3"/>
    </reaction>
</comment>
<keyword evidence="4" id="KW-0808">Transferase</keyword>
<evidence type="ECO:0000313" key="12">
    <source>
        <dbReference type="EMBL" id="GII93595.1"/>
    </source>
</evidence>
<evidence type="ECO:0000256" key="8">
    <source>
        <dbReference type="ARBA" id="ARBA00023012"/>
    </source>
</evidence>
<evidence type="ECO:0000256" key="6">
    <source>
        <dbReference type="ARBA" id="ARBA00022777"/>
    </source>
</evidence>
<dbReference type="RefSeq" id="WP_204027111.1">
    <property type="nucleotide sequence ID" value="NZ_BOOW01000023.1"/>
</dbReference>
<evidence type="ECO:0000256" key="1">
    <source>
        <dbReference type="ARBA" id="ARBA00000085"/>
    </source>
</evidence>
<reference evidence="12" key="1">
    <citation type="submission" date="2021-01" db="EMBL/GenBank/DDBJ databases">
        <title>Whole genome shotgun sequence of Sinosporangium siamense NBRC 109515.</title>
        <authorList>
            <person name="Komaki H."/>
            <person name="Tamura T."/>
        </authorList>
    </citation>
    <scope>NUCLEOTIDE SEQUENCE</scope>
    <source>
        <strain evidence="12">NBRC 109515</strain>
    </source>
</reference>
<keyword evidence="9" id="KW-0472">Membrane</keyword>
<dbReference type="GO" id="GO:0046983">
    <property type="term" value="F:protein dimerization activity"/>
    <property type="evidence" value="ECO:0007669"/>
    <property type="project" value="InterPro"/>
</dbReference>
<dbReference type="InterPro" id="IPR036890">
    <property type="entry name" value="HATPase_C_sf"/>
</dbReference>
<protein>
    <recommendedName>
        <fullName evidence="2">histidine kinase</fullName>
        <ecNumber evidence="2">2.7.13.3</ecNumber>
    </recommendedName>
</protein>
<dbReference type="SUPFAM" id="SSF55874">
    <property type="entry name" value="ATPase domain of HSP90 chaperone/DNA topoisomerase II/histidine kinase"/>
    <property type="match status" value="1"/>
</dbReference>
<keyword evidence="6" id="KW-0418">Kinase</keyword>
<dbReference type="GO" id="GO:0005524">
    <property type="term" value="F:ATP binding"/>
    <property type="evidence" value="ECO:0007669"/>
    <property type="project" value="UniProtKB-KW"/>
</dbReference>
<dbReference type="PANTHER" id="PTHR24421">
    <property type="entry name" value="NITRATE/NITRITE SENSOR PROTEIN NARX-RELATED"/>
    <property type="match status" value="1"/>
</dbReference>
<dbReference type="EMBL" id="BOOW01000023">
    <property type="protein sequence ID" value="GII93595.1"/>
    <property type="molecule type" value="Genomic_DNA"/>
</dbReference>
<dbReference type="CDD" id="cd16917">
    <property type="entry name" value="HATPase_UhpB-NarQ-NarX-like"/>
    <property type="match status" value="1"/>
</dbReference>
<sequence>MKNLPAWVADVVLGVTVALVLTAVISANHGGSQRADLVAYLWAAGLGALMLARRRHPRAVLVVTALGLFAYYAAGYPAIGVAVPVAAALFSAAEAGRLAASVLTAVTVVAVSLVFRLLEGQDTAFVVGYDLVPHVVLMVAAVALGDSLRARRSQRAHQRDLAALTAMRHAEEMEHRVHEERLSIARDLHDSIGHTLSVISLHSDVAREAIGRDDRDAVSALVRIKEATSATMRELRTTVALLRSPGERASRVVSLRDVDALLATARSAGIDVVSRIDPAVAGLPSMVDAAAYRIAQEAVTNVVRHSGASQVHIETTIADGTLTLTVADNGRARPPATPTGQGITGMTERARALGGTLTTRREPTGFTVHARLPVETRP</sequence>
<keyword evidence="8" id="KW-0902">Two-component regulatory system</keyword>
<proteinExistence type="predicted"/>
<keyword evidence="5" id="KW-0547">Nucleotide-binding</keyword>
<dbReference type="Gene3D" id="3.30.565.10">
    <property type="entry name" value="Histidine kinase-like ATPase, C-terminal domain"/>
    <property type="match status" value="1"/>
</dbReference>
<dbReference type="InterPro" id="IPR050482">
    <property type="entry name" value="Sensor_HK_TwoCompSys"/>
</dbReference>
<evidence type="ECO:0000259" key="11">
    <source>
        <dbReference type="Pfam" id="PF07730"/>
    </source>
</evidence>
<organism evidence="12 13">
    <name type="scientific">Sinosporangium siamense</name>
    <dbReference type="NCBI Taxonomy" id="1367973"/>
    <lineage>
        <taxon>Bacteria</taxon>
        <taxon>Bacillati</taxon>
        <taxon>Actinomycetota</taxon>
        <taxon>Actinomycetes</taxon>
        <taxon>Streptosporangiales</taxon>
        <taxon>Streptosporangiaceae</taxon>
        <taxon>Sinosporangium</taxon>
    </lineage>
</organism>
<evidence type="ECO:0000256" key="5">
    <source>
        <dbReference type="ARBA" id="ARBA00022741"/>
    </source>
</evidence>